<reference evidence="8" key="1">
    <citation type="submission" date="2021-02" db="EMBL/GenBank/DDBJ databases">
        <authorList>
            <person name="Dougan E. K."/>
            <person name="Rhodes N."/>
            <person name="Thang M."/>
            <person name="Chan C."/>
        </authorList>
    </citation>
    <scope>NUCLEOTIDE SEQUENCE</scope>
</reference>
<name>A0A812W7Q2_9DINO</name>
<dbReference type="InterPro" id="IPR040193">
    <property type="entry name" value="EFHC1/EFHC2/EFHB"/>
</dbReference>
<dbReference type="EMBL" id="CAJNJA010032322">
    <property type="protein sequence ID" value="CAE7666055.1"/>
    <property type="molecule type" value="Genomic_DNA"/>
</dbReference>
<evidence type="ECO:0000259" key="7">
    <source>
        <dbReference type="PROSITE" id="PS51336"/>
    </source>
</evidence>
<sequence>MGGKFADKRRIKNPDTGDYFKLEDFFVGQTVTVAAQPLQIVRADEHCLQYLEARPKEFPYADPVACAQRVASLASEPEMQSAQGRLRGAFEGV</sequence>
<comment type="subcellular location">
    <subcellularLocation>
        <location evidence="1">Cell projection</location>
        <location evidence="1">Cilium</location>
    </subcellularLocation>
    <subcellularLocation>
        <location evidence="2">Cytoplasm</location>
        <location evidence="2">Cytoskeleton</location>
    </subcellularLocation>
</comment>
<evidence type="ECO:0000313" key="8">
    <source>
        <dbReference type="EMBL" id="CAE7666055.1"/>
    </source>
</evidence>
<organism evidence="8 9">
    <name type="scientific">Symbiodinium necroappetens</name>
    <dbReference type="NCBI Taxonomy" id="1628268"/>
    <lineage>
        <taxon>Eukaryota</taxon>
        <taxon>Sar</taxon>
        <taxon>Alveolata</taxon>
        <taxon>Dinophyceae</taxon>
        <taxon>Suessiales</taxon>
        <taxon>Symbiodiniaceae</taxon>
        <taxon>Symbiodinium</taxon>
    </lineage>
</organism>
<dbReference type="Proteomes" id="UP000601435">
    <property type="component" value="Unassembled WGS sequence"/>
</dbReference>
<dbReference type="AlphaFoldDB" id="A0A812W7Q2"/>
<dbReference type="PROSITE" id="PS51336">
    <property type="entry name" value="DM10"/>
    <property type="match status" value="1"/>
</dbReference>
<dbReference type="GO" id="GO:0005929">
    <property type="term" value="C:cilium"/>
    <property type="evidence" value="ECO:0007669"/>
    <property type="project" value="UniProtKB-SubCell"/>
</dbReference>
<keyword evidence="3" id="KW-0963">Cytoplasm</keyword>
<evidence type="ECO:0000256" key="5">
    <source>
        <dbReference type="ARBA" id="ARBA00023212"/>
    </source>
</evidence>
<evidence type="ECO:0000256" key="1">
    <source>
        <dbReference type="ARBA" id="ARBA00004138"/>
    </source>
</evidence>
<dbReference type="InterPro" id="IPR006602">
    <property type="entry name" value="DM10_dom"/>
</dbReference>
<proteinExistence type="predicted"/>
<gene>
    <name evidence="8" type="primary">efhc2</name>
    <name evidence="8" type="ORF">SNEC2469_LOCUS19015</name>
</gene>
<dbReference type="Gene3D" id="2.30.29.170">
    <property type="match status" value="1"/>
</dbReference>
<feature type="domain" description="DM10" evidence="7">
    <location>
        <begin position="1"/>
        <end position="55"/>
    </location>
</feature>
<protein>
    <submittedName>
        <fullName evidence="8">Efhc2 protein</fullName>
    </submittedName>
</protein>
<dbReference type="PANTHER" id="PTHR12086">
    <property type="entry name" value="EF-HAND DOMAIN C-TERMINAL CONTAINING PROTEIN"/>
    <property type="match status" value="1"/>
</dbReference>
<keyword evidence="6" id="KW-0966">Cell projection</keyword>
<evidence type="ECO:0000256" key="2">
    <source>
        <dbReference type="ARBA" id="ARBA00004245"/>
    </source>
</evidence>
<comment type="caution">
    <text evidence="8">The sequence shown here is derived from an EMBL/GenBank/DDBJ whole genome shotgun (WGS) entry which is preliminary data.</text>
</comment>
<evidence type="ECO:0000256" key="3">
    <source>
        <dbReference type="ARBA" id="ARBA00022490"/>
    </source>
</evidence>
<keyword evidence="5" id="KW-0206">Cytoskeleton</keyword>
<keyword evidence="9" id="KW-1185">Reference proteome</keyword>
<dbReference type="OrthoDB" id="6360546at2759"/>
<evidence type="ECO:0000256" key="6">
    <source>
        <dbReference type="ARBA" id="ARBA00023273"/>
    </source>
</evidence>
<accession>A0A812W7Q2</accession>
<dbReference type="Pfam" id="PF06565">
    <property type="entry name" value="DM10_dom"/>
    <property type="match status" value="1"/>
</dbReference>
<keyword evidence="4" id="KW-0677">Repeat</keyword>
<dbReference type="GO" id="GO:0005856">
    <property type="term" value="C:cytoskeleton"/>
    <property type="evidence" value="ECO:0007669"/>
    <property type="project" value="UniProtKB-SubCell"/>
</dbReference>
<evidence type="ECO:0000313" key="9">
    <source>
        <dbReference type="Proteomes" id="UP000601435"/>
    </source>
</evidence>
<evidence type="ECO:0000256" key="4">
    <source>
        <dbReference type="ARBA" id="ARBA00022737"/>
    </source>
</evidence>